<dbReference type="Proteomes" id="UP000054549">
    <property type="component" value="Unassembled WGS sequence"/>
</dbReference>
<keyword evidence="2" id="KW-1185">Reference proteome</keyword>
<organism evidence="1 2">
    <name type="scientific">Amanita muscaria (strain Koide BX008)</name>
    <dbReference type="NCBI Taxonomy" id="946122"/>
    <lineage>
        <taxon>Eukaryota</taxon>
        <taxon>Fungi</taxon>
        <taxon>Dikarya</taxon>
        <taxon>Basidiomycota</taxon>
        <taxon>Agaricomycotina</taxon>
        <taxon>Agaricomycetes</taxon>
        <taxon>Agaricomycetidae</taxon>
        <taxon>Agaricales</taxon>
        <taxon>Pluteineae</taxon>
        <taxon>Amanitaceae</taxon>
        <taxon>Amanita</taxon>
    </lineage>
</organism>
<dbReference type="InParanoid" id="A0A0C2XLN3"/>
<sequence length="107" mass="12140">MDERTLYIKGYKLDCQKIRSQFPKQDYDPEDNYELCYYTPIIDSIPETAYKYVGCGVEPNGHDLNLVLVLEDGYDQTALMDNAFTVPDMLPNAALSVLTPGIWPSLP</sequence>
<gene>
    <name evidence="1" type="ORF">M378DRAFT_156568</name>
</gene>
<accession>A0A0C2XLN3</accession>
<protein>
    <submittedName>
        <fullName evidence="1">Uncharacterized protein</fullName>
    </submittedName>
</protein>
<proteinExistence type="predicted"/>
<evidence type="ECO:0000313" key="1">
    <source>
        <dbReference type="EMBL" id="KIL70441.1"/>
    </source>
</evidence>
<name>A0A0C2XLN3_AMAMK</name>
<dbReference type="HOGENOM" id="CLU_156702_0_0_1"/>
<dbReference type="AlphaFoldDB" id="A0A0C2XLN3"/>
<dbReference type="OrthoDB" id="2878095at2759"/>
<evidence type="ECO:0000313" key="2">
    <source>
        <dbReference type="Proteomes" id="UP000054549"/>
    </source>
</evidence>
<reference evidence="1 2" key="1">
    <citation type="submission" date="2014-04" db="EMBL/GenBank/DDBJ databases">
        <title>Evolutionary Origins and Diversification of the Mycorrhizal Mutualists.</title>
        <authorList>
            <consortium name="DOE Joint Genome Institute"/>
            <consortium name="Mycorrhizal Genomics Consortium"/>
            <person name="Kohler A."/>
            <person name="Kuo A."/>
            <person name="Nagy L.G."/>
            <person name="Floudas D."/>
            <person name="Copeland A."/>
            <person name="Barry K.W."/>
            <person name="Cichocki N."/>
            <person name="Veneault-Fourrey C."/>
            <person name="LaButti K."/>
            <person name="Lindquist E.A."/>
            <person name="Lipzen A."/>
            <person name="Lundell T."/>
            <person name="Morin E."/>
            <person name="Murat C."/>
            <person name="Riley R."/>
            <person name="Ohm R."/>
            <person name="Sun H."/>
            <person name="Tunlid A."/>
            <person name="Henrissat B."/>
            <person name="Grigoriev I.V."/>
            <person name="Hibbett D.S."/>
            <person name="Martin F."/>
        </authorList>
    </citation>
    <scope>NUCLEOTIDE SEQUENCE [LARGE SCALE GENOMIC DNA]</scope>
    <source>
        <strain evidence="1 2">Koide BX008</strain>
    </source>
</reference>
<dbReference type="EMBL" id="KN818224">
    <property type="protein sequence ID" value="KIL70441.1"/>
    <property type="molecule type" value="Genomic_DNA"/>
</dbReference>